<name>A0A1I7MUP5_9HYPH</name>
<keyword evidence="3" id="KW-1185">Reference proteome</keyword>
<dbReference type="SUPFAM" id="SSF103515">
    <property type="entry name" value="Autotransporter"/>
    <property type="match status" value="1"/>
</dbReference>
<reference evidence="3" key="1">
    <citation type="submission" date="2016-10" db="EMBL/GenBank/DDBJ databases">
        <authorList>
            <person name="Varghese N."/>
            <person name="Submissions S."/>
        </authorList>
    </citation>
    <scope>NUCLEOTIDE SEQUENCE [LARGE SCALE GENOMIC DNA]</scope>
    <source>
        <strain evidence="3">DSM 1565</strain>
    </source>
</reference>
<evidence type="ECO:0000313" key="3">
    <source>
        <dbReference type="Proteomes" id="UP000199423"/>
    </source>
</evidence>
<dbReference type="InterPro" id="IPR005546">
    <property type="entry name" value="Autotransporte_beta"/>
</dbReference>
<protein>
    <submittedName>
        <fullName evidence="2">Outer membrane autotransporter barrel domain-containing protein</fullName>
    </submittedName>
</protein>
<feature type="domain" description="Autotransporter" evidence="1">
    <location>
        <begin position="6"/>
        <end position="61"/>
    </location>
</feature>
<dbReference type="EMBL" id="FPCH01000001">
    <property type="protein sequence ID" value="SFV26118.1"/>
    <property type="molecule type" value="Genomic_DNA"/>
</dbReference>
<dbReference type="RefSeq" id="WP_177228015.1">
    <property type="nucleotide sequence ID" value="NZ_FPCH01000001.1"/>
</dbReference>
<dbReference type="STRING" id="51670.SAMN04488557_0334"/>
<accession>A0A1I7MUP5</accession>
<evidence type="ECO:0000259" key="1">
    <source>
        <dbReference type="Pfam" id="PF03797"/>
    </source>
</evidence>
<dbReference type="GO" id="GO:0019867">
    <property type="term" value="C:outer membrane"/>
    <property type="evidence" value="ECO:0007669"/>
    <property type="project" value="InterPro"/>
</dbReference>
<dbReference type="NCBIfam" id="TIGR01414">
    <property type="entry name" value="autotrans_barl"/>
    <property type="match status" value="1"/>
</dbReference>
<dbReference type="Gene3D" id="2.40.128.130">
    <property type="entry name" value="Autotransporter beta-domain"/>
    <property type="match status" value="1"/>
</dbReference>
<organism evidence="2 3">
    <name type="scientific">Hyphomicrobium facile</name>
    <dbReference type="NCBI Taxonomy" id="51670"/>
    <lineage>
        <taxon>Bacteria</taxon>
        <taxon>Pseudomonadati</taxon>
        <taxon>Pseudomonadota</taxon>
        <taxon>Alphaproteobacteria</taxon>
        <taxon>Hyphomicrobiales</taxon>
        <taxon>Hyphomicrobiaceae</taxon>
        <taxon>Hyphomicrobium</taxon>
    </lineage>
</organism>
<dbReference type="AlphaFoldDB" id="A0A1I7MUP5"/>
<dbReference type="InterPro" id="IPR006315">
    <property type="entry name" value="OM_autotransptr_brl_dom"/>
</dbReference>
<dbReference type="InterPro" id="IPR036709">
    <property type="entry name" value="Autotransporte_beta_dom_sf"/>
</dbReference>
<dbReference type="Proteomes" id="UP000199423">
    <property type="component" value="Unassembled WGS sequence"/>
</dbReference>
<sequence>MYFLFFLESIEANYGGDTGQIFGEMGLPMNAGSLAFEPFAGIAYVHVSTDRFSEEGGVATLGTALSHLRKSAHDRVARRWRRP</sequence>
<dbReference type="Pfam" id="PF03797">
    <property type="entry name" value="Autotransporter"/>
    <property type="match status" value="1"/>
</dbReference>
<gene>
    <name evidence="2" type="ORF">SAMN04488557_0334</name>
</gene>
<proteinExistence type="predicted"/>
<evidence type="ECO:0000313" key="2">
    <source>
        <dbReference type="EMBL" id="SFV26118.1"/>
    </source>
</evidence>